<organism evidence="3 4">
    <name type="scientific">Paspalum vaginatum</name>
    <name type="common">seashore paspalum</name>
    <dbReference type="NCBI Taxonomy" id="158149"/>
    <lineage>
        <taxon>Eukaryota</taxon>
        <taxon>Viridiplantae</taxon>
        <taxon>Streptophyta</taxon>
        <taxon>Embryophyta</taxon>
        <taxon>Tracheophyta</taxon>
        <taxon>Spermatophyta</taxon>
        <taxon>Magnoliopsida</taxon>
        <taxon>Liliopsida</taxon>
        <taxon>Poales</taxon>
        <taxon>Poaceae</taxon>
        <taxon>PACMAD clade</taxon>
        <taxon>Panicoideae</taxon>
        <taxon>Andropogonodae</taxon>
        <taxon>Paspaleae</taxon>
        <taxon>Paspalinae</taxon>
        <taxon>Paspalum</taxon>
    </lineage>
</organism>
<name>A0A9W7X9H7_9POAL</name>
<dbReference type="InterPro" id="IPR024752">
    <property type="entry name" value="Myb/SANT-like_dom"/>
</dbReference>
<comment type="caution">
    <text evidence="3">The sequence shown here is derived from an EMBL/GenBank/DDBJ whole genome shotgun (WGS) entry which is preliminary data.</text>
</comment>
<feature type="region of interest" description="Disordered" evidence="1">
    <location>
        <begin position="141"/>
        <end position="197"/>
    </location>
</feature>
<evidence type="ECO:0000259" key="2">
    <source>
        <dbReference type="Pfam" id="PF12776"/>
    </source>
</evidence>
<feature type="domain" description="Myb/SANT-like" evidence="2">
    <location>
        <begin position="11"/>
        <end position="104"/>
    </location>
</feature>
<gene>
    <name evidence="3" type="ORF">BS78_K099000</name>
</gene>
<proteinExistence type="predicted"/>
<dbReference type="AlphaFoldDB" id="A0A9W7X9H7"/>
<reference evidence="3 4" key="1">
    <citation type="submission" date="2022-10" db="EMBL/GenBank/DDBJ databases">
        <title>WGS assembly of Paspalum vaginatum 540-79.</title>
        <authorList>
            <person name="Sun G."/>
            <person name="Wase N."/>
            <person name="Shu S."/>
            <person name="Jenkins J."/>
            <person name="Zhou B."/>
            <person name="Torres-Rodriguez J."/>
            <person name="Chen C."/>
            <person name="Sandor L."/>
            <person name="Plott C."/>
            <person name="Yoshinga Y."/>
            <person name="Daum C."/>
            <person name="Qi P."/>
            <person name="Barry K."/>
            <person name="Lipzen A."/>
            <person name="Berry L."/>
            <person name="Pedersen C."/>
            <person name="Gottilla T."/>
            <person name="Foltz A."/>
            <person name="Yu H."/>
            <person name="O'Malley R."/>
            <person name="Zhang C."/>
            <person name="Devos K."/>
            <person name="Sigmon B."/>
            <person name="Yu B."/>
            <person name="Obata T."/>
            <person name="Schmutz J."/>
            <person name="Schnable J."/>
        </authorList>
    </citation>
    <scope>NUCLEOTIDE SEQUENCE [LARGE SCALE GENOMIC DNA]</scope>
    <source>
        <strain evidence="4">cv. 540-79</strain>
    </source>
</reference>
<dbReference type="PANTHER" id="PTHR47851">
    <property type="entry name" value="OS06G0588700 PROTEIN-RELATED"/>
    <property type="match status" value="1"/>
</dbReference>
<evidence type="ECO:0000256" key="1">
    <source>
        <dbReference type="SAM" id="MobiDB-lite"/>
    </source>
</evidence>
<evidence type="ECO:0000313" key="3">
    <source>
        <dbReference type="EMBL" id="KAJ1254249.1"/>
    </source>
</evidence>
<feature type="compositionally biased region" description="Basic and acidic residues" evidence="1">
    <location>
        <begin position="157"/>
        <end position="172"/>
    </location>
</feature>
<sequence length="290" mass="33021">MSKGGKVQAKWDAFAVKAFNEICVEEVLAHNRPQQCLNSVGYANLVRKFFERTKRPYDEQQMKNRWDVLKRKYTQWKTLNIRATGLGRDPVTGCIVATAEWWAEQNKAMPGCICFKDAPLEHEDQMRIMFDAIAVTNETSFVPKSGVGDDPDVIQLEGDRDGHQKSDAEGGRDANVTPNSGKRPAPISAKGKKKKNFRDQCMKRLVEAYEMKAQSSKHSATSPVVDHVRDEIAKMLDQVIQDGAEEGSDEHYYATQLLKDKENRDVFITLKTSNGRLNWLRRAWEDRKSL</sequence>
<dbReference type="Proteomes" id="UP001164776">
    <property type="component" value="Unassembled WGS sequence"/>
</dbReference>
<dbReference type="OrthoDB" id="671245at2759"/>
<accession>A0A9W7X9H7</accession>
<protein>
    <recommendedName>
        <fullName evidence="2">Myb/SANT-like domain-containing protein</fullName>
    </recommendedName>
</protein>
<dbReference type="Pfam" id="PF12776">
    <property type="entry name" value="Myb_DNA-bind_3"/>
    <property type="match status" value="1"/>
</dbReference>
<evidence type="ECO:0000313" key="4">
    <source>
        <dbReference type="Proteomes" id="UP001164776"/>
    </source>
</evidence>
<dbReference type="EMBL" id="MU630217">
    <property type="protein sequence ID" value="KAJ1254249.1"/>
    <property type="molecule type" value="Genomic_DNA"/>
</dbReference>
<dbReference type="PANTHER" id="PTHR47851:SF8">
    <property type="entry name" value="NO APICAL MERISTEM-ASSOCIATED C-TERMINAL DOMAIN-CONTAINING PROTEIN"/>
    <property type="match status" value="1"/>
</dbReference>
<keyword evidence="4" id="KW-1185">Reference proteome</keyword>